<organism evidence="1 2">
    <name type="scientific">Scophthalmus maximus</name>
    <name type="common">Turbot</name>
    <name type="synonym">Psetta maxima</name>
    <dbReference type="NCBI Taxonomy" id="52904"/>
    <lineage>
        <taxon>Eukaryota</taxon>
        <taxon>Metazoa</taxon>
        <taxon>Chordata</taxon>
        <taxon>Craniata</taxon>
        <taxon>Vertebrata</taxon>
        <taxon>Euteleostomi</taxon>
        <taxon>Actinopterygii</taxon>
        <taxon>Neopterygii</taxon>
        <taxon>Teleostei</taxon>
        <taxon>Neoteleostei</taxon>
        <taxon>Acanthomorphata</taxon>
        <taxon>Carangaria</taxon>
        <taxon>Pleuronectiformes</taxon>
        <taxon>Pleuronectoidei</taxon>
        <taxon>Scophthalmidae</taxon>
        <taxon>Scophthalmus</taxon>
    </lineage>
</organism>
<proteinExistence type="predicted"/>
<evidence type="ECO:0000313" key="2">
    <source>
        <dbReference type="Proteomes" id="UP000438429"/>
    </source>
</evidence>
<sequence length="161" mass="17997">MWRQRCCDEQTEQRCGHSVYLTSFASLAFLTGSPGGLRRSLFYQQSDRIGTRRTTLQRESRELQLRKDENTQEDMTRAPRHTDAAKWVKGACLFSGCVLFEDLKGAAVDPATGGLCRSLSAVEFAPCVTEQSPVDRPELTPKLTGIVRLSAFSTHIPIINF</sequence>
<dbReference type="Proteomes" id="UP000438429">
    <property type="component" value="Unassembled WGS sequence"/>
</dbReference>
<name>A0A6A4TE59_SCOMX</name>
<reference evidence="1 2" key="1">
    <citation type="submission" date="2019-06" db="EMBL/GenBank/DDBJ databases">
        <title>Draft genomes of female and male turbot (Scophthalmus maximus).</title>
        <authorList>
            <person name="Xu H."/>
            <person name="Xu X.-W."/>
            <person name="Shao C."/>
            <person name="Chen S."/>
        </authorList>
    </citation>
    <scope>NUCLEOTIDE SEQUENCE [LARGE SCALE GENOMIC DNA]</scope>
    <source>
        <strain evidence="1">Ysfricsl-2016a</strain>
        <tissue evidence="1">Blood</tissue>
    </source>
</reference>
<dbReference type="AlphaFoldDB" id="A0A6A4TE59"/>
<comment type="caution">
    <text evidence="1">The sequence shown here is derived from an EMBL/GenBank/DDBJ whole genome shotgun (WGS) entry which is preliminary data.</text>
</comment>
<gene>
    <name evidence="1" type="ORF">F2P81_006470</name>
</gene>
<accession>A0A6A4TE59</accession>
<protein>
    <submittedName>
        <fullName evidence="1">Uncharacterized protein</fullName>
    </submittedName>
</protein>
<evidence type="ECO:0000313" key="1">
    <source>
        <dbReference type="EMBL" id="KAF0040572.1"/>
    </source>
</evidence>
<dbReference type="EMBL" id="VEVO01000006">
    <property type="protein sequence ID" value="KAF0040572.1"/>
    <property type="molecule type" value="Genomic_DNA"/>
</dbReference>